<feature type="region of interest" description="Disordered" evidence="1">
    <location>
        <begin position="200"/>
        <end position="232"/>
    </location>
</feature>
<evidence type="ECO:0008006" key="5">
    <source>
        <dbReference type="Google" id="ProtNLM"/>
    </source>
</evidence>
<keyword evidence="2" id="KW-0732">Signal</keyword>
<feature type="compositionally biased region" description="Polar residues" evidence="1">
    <location>
        <begin position="201"/>
        <end position="217"/>
    </location>
</feature>
<name>A0A1G4IA10_TRYEQ</name>
<dbReference type="GeneID" id="92380492"/>
<feature type="chain" id="PRO_5009235313" description="Trypanosome variant surface glycoprotein (A-type)" evidence="2">
    <location>
        <begin position="20"/>
        <end position="232"/>
    </location>
</feature>
<evidence type="ECO:0000313" key="4">
    <source>
        <dbReference type="Proteomes" id="UP000195570"/>
    </source>
</evidence>
<dbReference type="AlphaFoldDB" id="A0A1G4IA10"/>
<feature type="signal peptide" evidence="2">
    <location>
        <begin position="1"/>
        <end position="19"/>
    </location>
</feature>
<keyword evidence="4" id="KW-1185">Reference proteome</keyword>
<evidence type="ECO:0000256" key="2">
    <source>
        <dbReference type="SAM" id="SignalP"/>
    </source>
</evidence>
<accession>A0A1G4IA10</accession>
<dbReference type="RefSeq" id="XP_067079793.1">
    <property type="nucleotide sequence ID" value="XM_067223692.1"/>
</dbReference>
<evidence type="ECO:0000313" key="3">
    <source>
        <dbReference type="EMBL" id="SCU68675.1"/>
    </source>
</evidence>
<dbReference type="Proteomes" id="UP000195570">
    <property type="component" value="Unassembled WGS sequence"/>
</dbReference>
<comment type="caution">
    <text evidence="3">The sequence shown here is derived from an EMBL/GenBank/DDBJ whole genome shotgun (WGS) entry which is preliminary data.</text>
</comment>
<organism evidence="3 4">
    <name type="scientific">Trypanosoma equiperdum</name>
    <dbReference type="NCBI Taxonomy" id="5694"/>
    <lineage>
        <taxon>Eukaryota</taxon>
        <taxon>Discoba</taxon>
        <taxon>Euglenozoa</taxon>
        <taxon>Kinetoplastea</taxon>
        <taxon>Metakinetoplastina</taxon>
        <taxon>Trypanosomatida</taxon>
        <taxon>Trypanosomatidae</taxon>
        <taxon>Trypanosoma</taxon>
    </lineage>
</organism>
<dbReference type="VEuPathDB" id="TriTrypDB:TEOVI_000655800"/>
<gene>
    <name evidence="3" type="ORF">TEOVI_000655800</name>
</gene>
<sequence length="232" mass="25450">MQRTLLFIGLALGTHQANAEKQSGPRQACNSTCDCLTRVEQLRSYLQNALKTARDNIESDSKLETKALIAAESATNEQKTILAPIAAVAHAKAKAYREQAAASAQTVENHLVLLATISHAYDALNHNTAKSKVVHVVAGGINNFHSGTITDGSVKTTTRTACPEEKPQEDFNVEELDFGQDQGIDFPSTYINFEVRRSHIQNRQPASTDRMHSNATKQRIKRDNPATAQTRI</sequence>
<evidence type="ECO:0000256" key="1">
    <source>
        <dbReference type="SAM" id="MobiDB-lite"/>
    </source>
</evidence>
<protein>
    <recommendedName>
        <fullName evidence="5">Trypanosome variant surface glycoprotein (A-type)</fullName>
    </recommendedName>
</protein>
<reference evidence="3" key="1">
    <citation type="submission" date="2016-09" db="EMBL/GenBank/DDBJ databases">
        <authorList>
            <person name="Hebert L."/>
            <person name="Moumen B."/>
        </authorList>
    </citation>
    <scope>NUCLEOTIDE SEQUENCE [LARGE SCALE GENOMIC DNA]</scope>
    <source>
        <strain evidence="3">OVI</strain>
    </source>
</reference>
<proteinExistence type="predicted"/>
<dbReference type="EMBL" id="CZPT02001037">
    <property type="protein sequence ID" value="SCU68675.1"/>
    <property type="molecule type" value="Genomic_DNA"/>
</dbReference>